<dbReference type="Proteomes" id="UP001652445">
    <property type="component" value="Unassembled WGS sequence"/>
</dbReference>
<name>A0ABT2UTG6_9BACL</name>
<evidence type="ECO:0000313" key="2">
    <source>
        <dbReference type="EMBL" id="MCU6797910.1"/>
    </source>
</evidence>
<organism evidence="2 3">
    <name type="scientific">Paenibacillus baimaensis</name>
    <dbReference type="NCBI Taxonomy" id="2982185"/>
    <lineage>
        <taxon>Bacteria</taxon>
        <taxon>Bacillati</taxon>
        <taxon>Bacillota</taxon>
        <taxon>Bacilli</taxon>
        <taxon>Bacillales</taxon>
        <taxon>Paenibacillaceae</taxon>
        <taxon>Paenibacillus</taxon>
    </lineage>
</organism>
<evidence type="ECO:0000313" key="3">
    <source>
        <dbReference type="Proteomes" id="UP001652445"/>
    </source>
</evidence>
<dbReference type="EMBL" id="JAOQIO010000124">
    <property type="protein sequence ID" value="MCU6797910.1"/>
    <property type="molecule type" value="Genomic_DNA"/>
</dbReference>
<accession>A0ABT2UTG6</accession>
<protein>
    <submittedName>
        <fullName evidence="2">Uncharacterized protein</fullName>
    </submittedName>
</protein>
<reference evidence="2 3" key="1">
    <citation type="submission" date="2022-09" db="EMBL/GenBank/DDBJ databases">
        <authorList>
            <person name="Han X.L."/>
            <person name="Wang Q."/>
            <person name="Lu T."/>
        </authorList>
    </citation>
    <scope>NUCLEOTIDE SEQUENCE [LARGE SCALE GENOMIC DNA]</scope>
    <source>
        <strain evidence="2 3">WQ 127069</strain>
    </source>
</reference>
<dbReference type="RefSeq" id="WP_262688608.1">
    <property type="nucleotide sequence ID" value="NZ_JAOQIO010000124.1"/>
</dbReference>
<gene>
    <name evidence="2" type="ORF">OB236_37880</name>
</gene>
<comment type="caution">
    <text evidence="2">The sequence shown here is derived from an EMBL/GenBank/DDBJ whole genome shotgun (WGS) entry which is preliminary data.</text>
</comment>
<keyword evidence="3" id="KW-1185">Reference proteome</keyword>
<sequence>MRTEDQIKRKRNELVVQLKSAEAELVNLLQSNPESEGKIDRLRSKTEQLESMVMMLEWVLNEPSGAYHN</sequence>
<proteinExistence type="predicted"/>
<feature type="coiled-coil region" evidence="1">
    <location>
        <begin position="4"/>
        <end position="31"/>
    </location>
</feature>
<keyword evidence="1" id="KW-0175">Coiled coil</keyword>
<evidence type="ECO:0000256" key="1">
    <source>
        <dbReference type="SAM" id="Coils"/>
    </source>
</evidence>